<protein>
    <submittedName>
        <fullName evidence="4">LPXTG cell wall anchor domain-containing protein</fullName>
    </submittedName>
</protein>
<accession>A0ABV8U2W4</accession>
<feature type="compositionally biased region" description="Acidic residues" evidence="1">
    <location>
        <begin position="163"/>
        <end position="183"/>
    </location>
</feature>
<evidence type="ECO:0000256" key="3">
    <source>
        <dbReference type="SAM" id="SignalP"/>
    </source>
</evidence>
<reference evidence="5" key="1">
    <citation type="journal article" date="2019" name="Int. J. Syst. Evol. Microbiol.">
        <title>The Global Catalogue of Microorganisms (GCM) 10K type strain sequencing project: providing services to taxonomists for standard genome sequencing and annotation.</title>
        <authorList>
            <consortium name="The Broad Institute Genomics Platform"/>
            <consortium name="The Broad Institute Genome Sequencing Center for Infectious Disease"/>
            <person name="Wu L."/>
            <person name="Ma J."/>
        </authorList>
    </citation>
    <scope>NUCLEOTIDE SEQUENCE [LARGE SCALE GENOMIC DNA]</scope>
    <source>
        <strain evidence="5">IBRC-M 10908</strain>
    </source>
</reference>
<organism evidence="4 5">
    <name type="scientific">Salininema proteolyticum</name>
    <dbReference type="NCBI Taxonomy" id="1607685"/>
    <lineage>
        <taxon>Bacteria</taxon>
        <taxon>Bacillati</taxon>
        <taxon>Actinomycetota</taxon>
        <taxon>Actinomycetes</taxon>
        <taxon>Glycomycetales</taxon>
        <taxon>Glycomycetaceae</taxon>
        <taxon>Salininema</taxon>
    </lineage>
</organism>
<comment type="caution">
    <text evidence="4">The sequence shown here is derived from an EMBL/GenBank/DDBJ whole genome shotgun (WGS) entry which is preliminary data.</text>
</comment>
<evidence type="ECO:0000256" key="2">
    <source>
        <dbReference type="SAM" id="Phobius"/>
    </source>
</evidence>
<evidence type="ECO:0000313" key="5">
    <source>
        <dbReference type="Proteomes" id="UP001595823"/>
    </source>
</evidence>
<proteinExistence type="predicted"/>
<dbReference type="RefSeq" id="WP_380623563.1">
    <property type="nucleotide sequence ID" value="NZ_JBHSDK010000028.1"/>
</dbReference>
<keyword evidence="5" id="KW-1185">Reference proteome</keyword>
<keyword evidence="2" id="KW-1133">Transmembrane helix</keyword>
<feature type="signal peptide" evidence="3">
    <location>
        <begin position="1"/>
        <end position="30"/>
    </location>
</feature>
<sequence>MSLRNSTLIRSGAACGAALLALSTAAPAFAQDSGEVDNDLPERVLEFSDLEGALQETSDPAFFGDGQEVSVSDYFLGEDHGFEFELDAEGIVSLEAGAAADCGVEGAMISCTGIVDGPDFLLNAGEDAEPGATVGYTFSVEADGEEVAVQTGTITVESKDGEELPDPELPDPEEGEDGEEDDELNRPYLFGYLDHELTNANPGETVTAGPQVRVYEENTSFDDRAGTIVHFSNSIDLDEYVLGENYWDEALTGNVEVAADYDNCRTTDYGAACVITDFDPEVGKTYAPSESTPVQYNVLNAVGDNEIAAYVAYDFSESDLEGLTEYVDLEGGNQFQLTEVAEDEQISDDYFFTSEGWIYFSGDVKDIAEKLPTTGNDQTWIIVSASAALIVGVGAVWMARRRKVAAEH</sequence>
<keyword evidence="2" id="KW-0812">Transmembrane</keyword>
<dbReference type="Proteomes" id="UP001595823">
    <property type="component" value="Unassembled WGS sequence"/>
</dbReference>
<feature type="chain" id="PRO_5045416894" evidence="3">
    <location>
        <begin position="31"/>
        <end position="408"/>
    </location>
</feature>
<keyword evidence="3" id="KW-0732">Signal</keyword>
<name>A0ABV8U2W4_9ACTN</name>
<feature type="transmembrane region" description="Helical" evidence="2">
    <location>
        <begin position="380"/>
        <end position="399"/>
    </location>
</feature>
<gene>
    <name evidence="4" type="ORF">ACFPET_17635</name>
</gene>
<evidence type="ECO:0000256" key="1">
    <source>
        <dbReference type="SAM" id="MobiDB-lite"/>
    </source>
</evidence>
<evidence type="ECO:0000313" key="4">
    <source>
        <dbReference type="EMBL" id="MFC4337028.1"/>
    </source>
</evidence>
<keyword evidence="2" id="KW-0472">Membrane</keyword>
<dbReference type="NCBIfam" id="TIGR01167">
    <property type="entry name" value="LPXTG_anchor"/>
    <property type="match status" value="1"/>
</dbReference>
<feature type="region of interest" description="Disordered" evidence="1">
    <location>
        <begin position="156"/>
        <end position="183"/>
    </location>
</feature>
<dbReference type="EMBL" id="JBHSDK010000028">
    <property type="protein sequence ID" value="MFC4337028.1"/>
    <property type="molecule type" value="Genomic_DNA"/>
</dbReference>